<dbReference type="SUPFAM" id="SSF75005">
    <property type="entry name" value="Arabinanase/levansucrase/invertase"/>
    <property type="match status" value="1"/>
</dbReference>
<evidence type="ECO:0000256" key="4">
    <source>
        <dbReference type="RuleBase" id="RU361187"/>
    </source>
</evidence>
<keyword evidence="3 4" id="KW-0326">Glycosidase</keyword>
<comment type="similarity">
    <text evidence="1 4">Belongs to the glycosyl hydrolase 43 family.</text>
</comment>
<sequence>MREQRIILVGFCLILSGLGLVGFQTDFQHFFPGKEWKDDQGVHINAHGGGFLIHEDIYYWFGEHKIAGKEGNKAHVGVRVYSSKDLYNWKNEGVALEVHDDPNSLLVKGCVIERPKVIYNEKTKKFVMWFHHELKGQGYDAALTGVAVSDQVTGPYAYLESVNPNAGIWPENYPDSLKSKPVNLDEMEAWSAEWRAAVVDGIFLRRDFDRGQMARDMTLFVDDDGKAYHFFSSENNQTLHVAELSEDYLSHTGRYTRVLPGQQNEAPAIFKKEGKYYMFSSGLTGWKPNPGKSAVADHPLGPWTPLGNPTRGTEEEMNTTFWSQSTAVIPVLGKEDAFIFVGDRWTPENPIDGKYIFLPVQFEDSKPIIRWQDQWDLSFFDQNESTDE</sequence>
<dbReference type="EMBL" id="FNAC01000018">
    <property type="protein sequence ID" value="SDD18522.1"/>
    <property type="molecule type" value="Genomic_DNA"/>
</dbReference>
<protein>
    <submittedName>
        <fullName evidence="5">Glycosyl hydrolases family 43</fullName>
    </submittedName>
</protein>
<dbReference type="Pfam" id="PF04616">
    <property type="entry name" value="Glyco_hydro_43"/>
    <property type="match status" value="1"/>
</dbReference>
<dbReference type="STRING" id="686796.SAMN04488104_10187"/>
<evidence type="ECO:0000313" key="5">
    <source>
        <dbReference type="EMBL" id="SDD18522.1"/>
    </source>
</evidence>
<dbReference type="OrthoDB" id="273314at2"/>
<keyword evidence="6" id="KW-1185">Reference proteome</keyword>
<accession>A0A1G6SNP0</accession>
<dbReference type="Gene3D" id="2.115.10.20">
    <property type="entry name" value="Glycosyl hydrolase domain, family 43"/>
    <property type="match status" value="1"/>
</dbReference>
<dbReference type="InterPro" id="IPR006710">
    <property type="entry name" value="Glyco_hydro_43"/>
</dbReference>
<dbReference type="AlphaFoldDB" id="A0A1G6SNP0"/>
<dbReference type="InterPro" id="IPR023296">
    <property type="entry name" value="Glyco_hydro_beta-prop_sf"/>
</dbReference>
<proteinExistence type="inferred from homology"/>
<dbReference type="CDD" id="cd18825">
    <property type="entry name" value="GH43_CtGH43-like"/>
    <property type="match status" value="1"/>
</dbReference>
<dbReference type="GO" id="GO:0005975">
    <property type="term" value="P:carbohydrate metabolic process"/>
    <property type="evidence" value="ECO:0007669"/>
    <property type="project" value="InterPro"/>
</dbReference>
<dbReference type="PANTHER" id="PTHR22925:SF3">
    <property type="entry name" value="GLYCOSYL HYDROLASE FAMILY PROTEIN 43"/>
    <property type="match status" value="1"/>
</dbReference>
<dbReference type="Proteomes" id="UP000199060">
    <property type="component" value="Unassembled WGS sequence"/>
</dbReference>
<dbReference type="RefSeq" id="WP_087939386.1">
    <property type="nucleotide sequence ID" value="NZ_FNAC01000018.1"/>
</dbReference>
<evidence type="ECO:0000256" key="2">
    <source>
        <dbReference type="ARBA" id="ARBA00022801"/>
    </source>
</evidence>
<reference evidence="6" key="1">
    <citation type="submission" date="2016-10" db="EMBL/GenBank/DDBJ databases">
        <authorList>
            <person name="Varghese N."/>
            <person name="Submissions S."/>
        </authorList>
    </citation>
    <scope>NUCLEOTIDE SEQUENCE [LARGE SCALE GENOMIC DNA]</scope>
    <source>
        <strain evidence="6">DSM 23095</strain>
    </source>
</reference>
<organism evidence="5 6">
    <name type="scientific">Algoriphagus faecimaris</name>
    <dbReference type="NCBI Taxonomy" id="686796"/>
    <lineage>
        <taxon>Bacteria</taxon>
        <taxon>Pseudomonadati</taxon>
        <taxon>Bacteroidota</taxon>
        <taxon>Cytophagia</taxon>
        <taxon>Cytophagales</taxon>
        <taxon>Cyclobacteriaceae</taxon>
        <taxon>Algoriphagus</taxon>
    </lineage>
</organism>
<evidence type="ECO:0000256" key="1">
    <source>
        <dbReference type="ARBA" id="ARBA00009865"/>
    </source>
</evidence>
<gene>
    <name evidence="5" type="ORF">SAMN04488104_10187</name>
</gene>
<name>A0A1G6SNP0_9BACT</name>
<evidence type="ECO:0000313" key="6">
    <source>
        <dbReference type="Proteomes" id="UP000199060"/>
    </source>
</evidence>
<dbReference type="PANTHER" id="PTHR22925">
    <property type="entry name" value="GLYCOSYL HYDROLASE 43 FAMILY MEMBER"/>
    <property type="match status" value="1"/>
</dbReference>
<keyword evidence="2 4" id="KW-0378">Hydrolase</keyword>
<dbReference type="GO" id="GO:0004553">
    <property type="term" value="F:hydrolase activity, hydrolyzing O-glycosyl compounds"/>
    <property type="evidence" value="ECO:0007669"/>
    <property type="project" value="InterPro"/>
</dbReference>
<evidence type="ECO:0000256" key="3">
    <source>
        <dbReference type="ARBA" id="ARBA00023295"/>
    </source>
</evidence>